<dbReference type="GO" id="GO:0003677">
    <property type="term" value="F:DNA binding"/>
    <property type="evidence" value="ECO:0007669"/>
    <property type="project" value="UniProtKB-KW"/>
</dbReference>
<dbReference type="PANTHER" id="PTHR43537:SF5">
    <property type="entry name" value="UXU OPERON TRANSCRIPTIONAL REGULATOR"/>
    <property type="match status" value="1"/>
</dbReference>
<dbReference type="InterPro" id="IPR008920">
    <property type="entry name" value="TF_FadR/GntR_C"/>
</dbReference>
<dbReference type="Gene3D" id="1.10.10.10">
    <property type="entry name" value="Winged helix-like DNA-binding domain superfamily/Winged helix DNA-binding domain"/>
    <property type="match status" value="1"/>
</dbReference>
<organism evidence="6 7">
    <name type="scientific">Caldimonas caldifontis</name>
    <dbReference type="NCBI Taxonomy" id="1452508"/>
    <lineage>
        <taxon>Bacteria</taxon>
        <taxon>Pseudomonadati</taxon>
        <taxon>Pseudomonadota</taxon>
        <taxon>Betaproteobacteria</taxon>
        <taxon>Burkholderiales</taxon>
        <taxon>Sphaerotilaceae</taxon>
        <taxon>Caldimonas</taxon>
    </lineage>
</organism>
<dbReference type="Pfam" id="PF00392">
    <property type="entry name" value="GntR"/>
    <property type="match status" value="1"/>
</dbReference>
<dbReference type="RefSeq" id="WP_104302434.1">
    <property type="nucleotide sequence ID" value="NZ_PSNX01000007.1"/>
</dbReference>
<dbReference type="InterPro" id="IPR036388">
    <property type="entry name" value="WH-like_DNA-bd_sf"/>
</dbReference>
<reference evidence="6 7" key="1">
    <citation type="submission" date="2018-02" db="EMBL/GenBank/DDBJ databases">
        <title>Reclassifiation of [Polyangium] brachysporum DSM 7029 as Guopingzhaonella breviflexa gen. nov., sp. nov., a member of the family Comamonadaceae.</title>
        <authorList>
            <person name="Tang B."/>
        </authorList>
    </citation>
    <scope>NUCLEOTIDE SEQUENCE [LARGE SCALE GENOMIC DNA]</scope>
    <source>
        <strain evidence="6 7">BCRC 80649</strain>
    </source>
</reference>
<evidence type="ECO:0000259" key="5">
    <source>
        <dbReference type="PROSITE" id="PS50949"/>
    </source>
</evidence>
<dbReference type="Gene3D" id="1.20.120.530">
    <property type="entry name" value="GntR ligand-binding domain-like"/>
    <property type="match status" value="1"/>
</dbReference>
<evidence type="ECO:0000256" key="3">
    <source>
        <dbReference type="ARBA" id="ARBA00023163"/>
    </source>
</evidence>
<evidence type="ECO:0000313" key="6">
    <source>
        <dbReference type="EMBL" id="PPE66488.1"/>
    </source>
</evidence>
<evidence type="ECO:0000256" key="4">
    <source>
        <dbReference type="SAM" id="MobiDB-lite"/>
    </source>
</evidence>
<dbReference type="AlphaFoldDB" id="A0A2S5SUR9"/>
<dbReference type="SMART" id="SM00345">
    <property type="entry name" value="HTH_GNTR"/>
    <property type="match status" value="1"/>
</dbReference>
<dbReference type="InterPro" id="IPR000524">
    <property type="entry name" value="Tscrpt_reg_HTH_GntR"/>
</dbReference>
<keyword evidence="2" id="KW-0238">DNA-binding</keyword>
<dbReference type="PROSITE" id="PS50949">
    <property type="entry name" value="HTH_GNTR"/>
    <property type="match status" value="1"/>
</dbReference>
<dbReference type="PRINTS" id="PR00035">
    <property type="entry name" value="HTHGNTR"/>
</dbReference>
<accession>A0A2S5SUR9</accession>
<dbReference type="SUPFAM" id="SSF46785">
    <property type="entry name" value="Winged helix' DNA-binding domain"/>
    <property type="match status" value="1"/>
</dbReference>
<name>A0A2S5SUR9_9BURK</name>
<feature type="region of interest" description="Disordered" evidence="4">
    <location>
        <begin position="219"/>
        <end position="242"/>
    </location>
</feature>
<proteinExistence type="predicted"/>
<dbReference type="SUPFAM" id="SSF48008">
    <property type="entry name" value="GntR ligand-binding domain-like"/>
    <property type="match status" value="1"/>
</dbReference>
<keyword evidence="7" id="KW-1185">Reference proteome</keyword>
<protein>
    <submittedName>
        <fullName evidence="6">GntR family transcriptional regulator</fullName>
    </submittedName>
</protein>
<dbReference type="Proteomes" id="UP000238605">
    <property type="component" value="Unassembled WGS sequence"/>
</dbReference>
<dbReference type="InterPro" id="IPR011711">
    <property type="entry name" value="GntR_C"/>
</dbReference>
<dbReference type="OrthoDB" id="9799812at2"/>
<feature type="domain" description="HTH gntR-type" evidence="5">
    <location>
        <begin position="10"/>
        <end position="77"/>
    </location>
</feature>
<dbReference type="CDD" id="cd07377">
    <property type="entry name" value="WHTH_GntR"/>
    <property type="match status" value="1"/>
</dbReference>
<keyword evidence="1" id="KW-0805">Transcription regulation</keyword>
<dbReference type="Pfam" id="PF07729">
    <property type="entry name" value="FCD"/>
    <property type="match status" value="1"/>
</dbReference>
<dbReference type="InterPro" id="IPR036390">
    <property type="entry name" value="WH_DNA-bd_sf"/>
</dbReference>
<sequence>MNAPPSLQDRPLYEQVAELLRERILAHTLPPGSWIDEQALVRDYGISRTPLREALKVLASEGLVTIRPRRGAYVTEVSERDTREVYHLLMLLESDAAAEVAVKASPQEMAELEALHARLEAAAQDREAFFALNEAFHMRLLELADNRWRVQIVADLRKVMKLNRHNSLLSEGRLAQSLQEHREVLAALRRRDADAARALTQAHFRQGLQAARAVGTRAAGTAAAQTAPESSSTAGSPSIASS</sequence>
<comment type="caution">
    <text evidence="6">The sequence shown here is derived from an EMBL/GenBank/DDBJ whole genome shotgun (WGS) entry which is preliminary data.</text>
</comment>
<dbReference type="SMART" id="SM00895">
    <property type="entry name" value="FCD"/>
    <property type="match status" value="1"/>
</dbReference>
<evidence type="ECO:0000256" key="1">
    <source>
        <dbReference type="ARBA" id="ARBA00023015"/>
    </source>
</evidence>
<evidence type="ECO:0000256" key="2">
    <source>
        <dbReference type="ARBA" id="ARBA00023125"/>
    </source>
</evidence>
<dbReference type="GO" id="GO:0003700">
    <property type="term" value="F:DNA-binding transcription factor activity"/>
    <property type="evidence" value="ECO:0007669"/>
    <property type="project" value="InterPro"/>
</dbReference>
<dbReference type="PANTHER" id="PTHR43537">
    <property type="entry name" value="TRANSCRIPTIONAL REGULATOR, GNTR FAMILY"/>
    <property type="match status" value="1"/>
</dbReference>
<gene>
    <name evidence="6" type="ORF">C1704_09280</name>
</gene>
<keyword evidence="3" id="KW-0804">Transcription</keyword>
<evidence type="ECO:0000313" key="7">
    <source>
        <dbReference type="Proteomes" id="UP000238605"/>
    </source>
</evidence>
<dbReference type="EMBL" id="PSNX01000007">
    <property type="protein sequence ID" value="PPE66488.1"/>
    <property type="molecule type" value="Genomic_DNA"/>
</dbReference>